<evidence type="ECO:0000313" key="2">
    <source>
        <dbReference type="Proteomes" id="UP000650524"/>
    </source>
</evidence>
<gene>
    <name evidence="1" type="ORF">H8E19_03195</name>
</gene>
<dbReference type="Proteomes" id="UP000650524">
    <property type="component" value="Unassembled WGS sequence"/>
</dbReference>
<dbReference type="InterPro" id="IPR021831">
    <property type="entry name" value="ParD-like"/>
</dbReference>
<dbReference type="EMBL" id="JACNJD010000131">
    <property type="protein sequence ID" value="MBC8176385.1"/>
    <property type="molecule type" value="Genomic_DNA"/>
</dbReference>
<dbReference type="AlphaFoldDB" id="A0A8J6MX71"/>
<sequence>MPIAVKISDELAKNAKIKSKIYKRSIAGQIEYWATIGQIVEDNPDLPLPFIHEILTAKEQIKVGEGTPYVFGEGE</sequence>
<protein>
    <recommendedName>
        <fullName evidence="3">ParD-like antitoxin of type II toxin-antitoxin system</fullName>
    </recommendedName>
</protein>
<evidence type="ECO:0008006" key="3">
    <source>
        <dbReference type="Google" id="ProtNLM"/>
    </source>
</evidence>
<name>A0A8J6MX71_9DELT</name>
<reference evidence="1 2" key="1">
    <citation type="submission" date="2020-08" db="EMBL/GenBank/DDBJ databases">
        <title>Bridging the membrane lipid divide: bacteria of the FCB group superphylum have the potential to synthesize archaeal ether lipids.</title>
        <authorList>
            <person name="Villanueva L."/>
            <person name="Von Meijenfeldt F.A.B."/>
            <person name="Westbye A.B."/>
            <person name="Yadav S."/>
            <person name="Hopmans E.C."/>
            <person name="Dutilh B.E."/>
            <person name="Sinninghe Damste J.S."/>
        </authorList>
    </citation>
    <scope>NUCLEOTIDE SEQUENCE [LARGE SCALE GENOMIC DNA]</scope>
    <source>
        <strain evidence="1">NIOZ-UU27</strain>
    </source>
</reference>
<comment type="caution">
    <text evidence="1">The sequence shown here is derived from an EMBL/GenBank/DDBJ whole genome shotgun (WGS) entry which is preliminary data.</text>
</comment>
<organism evidence="1 2">
    <name type="scientific">Candidatus Desulfacyla euxinica</name>
    <dbReference type="NCBI Taxonomy" id="2841693"/>
    <lineage>
        <taxon>Bacteria</taxon>
        <taxon>Deltaproteobacteria</taxon>
        <taxon>Candidatus Desulfacyla</taxon>
    </lineage>
</organism>
<accession>A0A8J6MX71</accession>
<evidence type="ECO:0000313" key="1">
    <source>
        <dbReference type="EMBL" id="MBC8176385.1"/>
    </source>
</evidence>
<dbReference type="Pfam" id="PF11903">
    <property type="entry name" value="ParD_like"/>
    <property type="match status" value="1"/>
</dbReference>
<proteinExistence type="predicted"/>